<keyword evidence="1" id="KW-0812">Transmembrane</keyword>
<gene>
    <name evidence="2" type="ORF">METZ01_LOCUS260790</name>
</gene>
<organism evidence="2">
    <name type="scientific">marine metagenome</name>
    <dbReference type="NCBI Taxonomy" id="408172"/>
    <lineage>
        <taxon>unclassified sequences</taxon>
        <taxon>metagenomes</taxon>
        <taxon>ecological metagenomes</taxon>
    </lineage>
</organism>
<accession>A0A382J7P3</accession>
<proteinExistence type="predicted"/>
<reference evidence="2" key="1">
    <citation type="submission" date="2018-05" db="EMBL/GenBank/DDBJ databases">
        <authorList>
            <person name="Lanie J.A."/>
            <person name="Ng W.-L."/>
            <person name="Kazmierczak K.M."/>
            <person name="Andrzejewski T.M."/>
            <person name="Davidsen T.M."/>
            <person name="Wayne K.J."/>
            <person name="Tettelin H."/>
            <person name="Glass J.I."/>
            <person name="Rusch D."/>
            <person name="Podicherti R."/>
            <person name="Tsui H.-C.T."/>
            <person name="Winkler M.E."/>
        </authorList>
    </citation>
    <scope>NUCLEOTIDE SEQUENCE</scope>
</reference>
<name>A0A382J7P3_9ZZZZ</name>
<keyword evidence="1" id="KW-1133">Transmembrane helix</keyword>
<protein>
    <submittedName>
        <fullName evidence="2">Uncharacterized protein</fullName>
    </submittedName>
</protein>
<feature type="transmembrane region" description="Helical" evidence="1">
    <location>
        <begin position="71"/>
        <end position="89"/>
    </location>
</feature>
<evidence type="ECO:0000256" key="1">
    <source>
        <dbReference type="SAM" id="Phobius"/>
    </source>
</evidence>
<dbReference type="AlphaFoldDB" id="A0A382J7P3"/>
<feature type="non-terminal residue" evidence="2">
    <location>
        <position position="349"/>
    </location>
</feature>
<evidence type="ECO:0000313" key="2">
    <source>
        <dbReference type="EMBL" id="SVC07936.1"/>
    </source>
</evidence>
<dbReference type="EMBL" id="UINC01072355">
    <property type="protein sequence ID" value="SVC07936.1"/>
    <property type="molecule type" value="Genomic_DNA"/>
</dbReference>
<feature type="non-terminal residue" evidence="2">
    <location>
        <position position="1"/>
    </location>
</feature>
<feature type="transmembrane region" description="Helical" evidence="1">
    <location>
        <begin position="33"/>
        <end position="51"/>
    </location>
</feature>
<sequence length="349" mass="39991">TLFKKESFLVPLFLVLFGTTIAVYALSGQFIPVRSAIYLLPFIVIFQAYGLKESILKLSMRWFSQDSQTRLMYVLVSSYLIGCFFLLTVGKYKNLHSDSGNPYELTRSYLKNNAGPNDLIISSLHDTVGGFYLGAMIREKNFNIYKNGRIENIYYLAPKVGESKIELDMVYPDIKKVKFLPLDKFKPVVSFENKGVRPSAVHIFKRKVEIYPVVDLNQSDLLIPGYYGNYKKVCNTQVDGQGIRVKCYGSKMSCAKHLLTLSVKKIDLQFILFHHINDRGTKTVSYASMKSMDQSEKSRKENQDFTLLPDIYRFNDLVNNINDMDPYRKNVDLIDVSLQKMGGSKNILF</sequence>
<keyword evidence="1" id="KW-0472">Membrane</keyword>
<feature type="transmembrane region" description="Helical" evidence="1">
    <location>
        <begin position="7"/>
        <end position="27"/>
    </location>
</feature>